<dbReference type="Gramene" id="TKW06856">
    <property type="protein sequence ID" value="TKW06856"/>
    <property type="gene ID" value="SEVIR_7G268000v2"/>
</dbReference>
<keyword evidence="1" id="KW-0472">Membrane</keyword>
<accession>A0A4V6D4N9</accession>
<keyword evidence="1" id="KW-0812">Transmembrane</keyword>
<organism evidence="2 3">
    <name type="scientific">Setaria viridis</name>
    <name type="common">Green bristlegrass</name>
    <name type="synonym">Setaria italica subsp. viridis</name>
    <dbReference type="NCBI Taxonomy" id="4556"/>
    <lineage>
        <taxon>Eukaryota</taxon>
        <taxon>Viridiplantae</taxon>
        <taxon>Streptophyta</taxon>
        <taxon>Embryophyta</taxon>
        <taxon>Tracheophyta</taxon>
        <taxon>Spermatophyta</taxon>
        <taxon>Magnoliopsida</taxon>
        <taxon>Liliopsida</taxon>
        <taxon>Poales</taxon>
        <taxon>Poaceae</taxon>
        <taxon>PACMAD clade</taxon>
        <taxon>Panicoideae</taxon>
        <taxon>Panicodae</taxon>
        <taxon>Paniceae</taxon>
        <taxon>Cenchrinae</taxon>
        <taxon>Setaria</taxon>
    </lineage>
</organism>
<sequence>MRRHLVWNTCSTGRVVGAEVWTALRHWRPVTRSWMEAEGKTGHVASSFCFFPLIFSLWSIALVD</sequence>
<reference evidence="2" key="1">
    <citation type="submission" date="2019-03" db="EMBL/GenBank/DDBJ databases">
        <title>WGS assembly of Setaria viridis.</title>
        <authorList>
            <person name="Huang P."/>
            <person name="Jenkins J."/>
            <person name="Grimwood J."/>
            <person name="Barry K."/>
            <person name="Healey A."/>
            <person name="Mamidi S."/>
            <person name="Sreedasyam A."/>
            <person name="Shu S."/>
            <person name="Feldman M."/>
            <person name="Wu J."/>
            <person name="Yu Y."/>
            <person name="Chen C."/>
            <person name="Johnson J."/>
            <person name="Rokhsar D."/>
            <person name="Baxter I."/>
            <person name="Schmutz J."/>
            <person name="Brutnell T."/>
            <person name="Kellogg E."/>
        </authorList>
    </citation>
    <scope>NUCLEOTIDE SEQUENCE [LARGE SCALE GENOMIC DNA]</scope>
</reference>
<protein>
    <submittedName>
        <fullName evidence="2">Uncharacterized protein</fullName>
    </submittedName>
</protein>
<name>A0A4V6D4N9_SETVI</name>
<dbReference type="EMBL" id="CM016558">
    <property type="protein sequence ID" value="TKW06856.1"/>
    <property type="molecule type" value="Genomic_DNA"/>
</dbReference>
<proteinExistence type="predicted"/>
<keyword evidence="3" id="KW-1185">Reference proteome</keyword>
<dbReference type="AlphaFoldDB" id="A0A4V6D4N9"/>
<evidence type="ECO:0000313" key="3">
    <source>
        <dbReference type="Proteomes" id="UP000298652"/>
    </source>
</evidence>
<keyword evidence="1" id="KW-1133">Transmembrane helix</keyword>
<evidence type="ECO:0000256" key="1">
    <source>
        <dbReference type="SAM" id="Phobius"/>
    </source>
</evidence>
<feature type="transmembrane region" description="Helical" evidence="1">
    <location>
        <begin position="44"/>
        <end position="63"/>
    </location>
</feature>
<dbReference type="Proteomes" id="UP000298652">
    <property type="component" value="Chromosome 7"/>
</dbReference>
<gene>
    <name evidence="2" type="ORF">SEVIR_7G268000v2</name>
</gene>
<evidence type="ECO:0000313" key="2">
    <source>
        <dbReference type="EMBL" id="TKW06856.1"/>
    </source>
</evidence>